<evidence type="ECO:0000256" key="10">
    <source>
        <dbReference type="ARBA" id="ARBA00037954"/>
    </source>
</evidence>
<keyword evidence="3" id="KW-0507">mRNA processing</keyword>
<keyword evidence="5 17" id="KW-0378">Hydrolase</keyword>
<dbReference type="EMBL" id="LR784422">
    <property type="protein sequence ID" value="CAB3236978.1"/>
    <property type="molecule type" value="mRNA"/>
</dbReference>
<dbReference type="CDD" id="cd18787">
    <property type="entry name" value="SF2_C_DEAD"/>
    <property type="match status" value="1"/>
</dbReference>
<evidence type="ECO:0000256" key="3">
    <source>
        <dbReference type="ARBA" id="ARBA00022664"/>
    </source>
</evidence>
<keyword evidence="7 17" id="KW-0067">ATP-binding</keyword>
<dbReference type="SMART" id="SM00490">
    <property type="entry name" value="HELICc"/>
    <property type="match status" value="1"/>
</dbReference>
<evidence type="ECO:0000256" key="2">
    <source>
        <dbReference type="ARBA" id="ARBA00012552"/>
    </source>
</evidence>
<dbReference type="InterPro" id="IPR001650">
    <property type="entry name" value="Helicase_C-like"/>
</dbReference>
<feature type="compositionally biased region" description="Basic and acidic residues" evidence="18">
    <location>
        <begin position="276"/>
        <end position="286"/>
    </location>
</feature>
<proteinExistence type="evidence at transcript level"/>
<comment type="similarity">
    <text evidence="10">Belongs to the DEAD box helicase family. DDX23/PRP28 subfamily.</text>
</comment>
<dbReference type="InterPro" id="IPR014001">
    <property type="entry name" value="Helicase_ATP-bd"/>
</dbReference>
<dbReference type="Pfam" id="PF00270">
    <property type="entry name" value="DEAD"/>
    <property type="match status" value="1"/>
</dbReference>
<evidence type="ECO:0000256" key="15">
    <source>
        <dbReference type="ARBA" id="ARBA00075448"/>
    </source>
</evidence>
<dbReference type="CDD" id="cd17945">
    <property type="entry name" value="DEADc_DDX23"/>
    <property type="match status" value="1"/>
</dbReference>
<evidence type="ECO:0000259" key="21">
    <source>
        <dbReference type="PROSITE" id="PS51195"/>
    </source>
</evidence>
<evidence type="ECO:0000256" key="9">
    <source>
        <dbReference type="ARBA" id="ARBA00023242"/>
    </source>
</evidence>
<evidence type="ECO:0000256" key="5">
    <source>
        <dbReference type="ARBA" id="ARBA00022801"/>
    </source>
</evidence>
<feature type="compositionally biased region" description="Basic residues" evidence="18">
    <location>
        <begin position="16"/>
        <end position="64"/>
    </location>
</feature>
<dbReference type="InterPro" id="IPR000629">
    <property type="entry name" value="RNA-helicase_DEAD-box_CS"/>
</dbReference>
<dbReference type="Gene3D" id="3.40.50.300">
    <property type="entry name" value="P-loop containing nucleotide triphosphate hydrolases"/>
    <property type="match status" value="2"/>
</dbReference>
<dbReference type="InterPro" id="IPR057479">
    <property type="entry name" value="PRP28/DDX23-like_helical"/>
</dbReference>
<dbReference type="GO" id="GO:0003724">
    <property type="term" value="F:RNA helicase activity"/>
    <property type="evidence" value="ECO:0007669"/>
    <property type="project" value="UniProtKB-EC"/>
</dbReference>
<feature type="region of interest" description="Disordered" evidence="18">
    <location>
        <begin position="119"/>
        <end position="194"/>
    </location>
</feature>
<dbReference type="PROSITE" id="PS51192">
    <property type="entry name" value="HELICASE_ATP_BIND_1"/>
    <property type="match status" value="1"/>
</dbReference>
<evidence type="ECO:0000256" key="13">
    <source>
        <dbReference type="ARBA" id="ARBA00062365"/>
    </source>
</evidence>
<evidence type="ECO:0000259" key="20">
    <source>
        <dbReference type="PROSITE" id="PS51194"/>
    </source>
</evidence>
<protein>
    <recommendedName>
        <fullName evidence="14">Probable ATP-dependent RNA helicase DDX23</fullName>
        <ecNumber evidence="2">3.6.4.13</ecNumber>
    </recommendedName>
    <alternativeName>
        <fullName evidence="15">DEAD box protein 23</fullName>
    </alternativeName>
</protein>
<feature type="domain" description="Helicase C-terminal" evidence="20">
    <location>
        <begin position="587"/>
        <end position="748"/>
    </location>
</feature>
<dbReference type="PROSITE" id="PS51195">
    <property type="entry name" value="Q_MOTIF"/>
    <property type="match status" value="1"/>
</dbReference>
<evidence type="ECO:0000256" key="18">
    <source>
        <dbReference type="SAM" id="MobiDB-lite"/>
    </source>
</evidence>
<dbReference type="PROSITE" id="PS51194">
    <property type="entry name" value="HELICASE_CTER"/>
    <property type="match status" value="1"/>
</dbReference>
<comment type="subcellular location">
    <subcellularLocation>
        <location evidence="1">Nucleus</location>
    </subcellularLocation>
</comment>
<feature type="compositionally biased region" description="Basic residues" evidence="18">
    <location>
        <begin position="287"/>
        <end position="296"/>
    </location>
</feature>
<evidence type="ECO:0000256" key="14">
    <source>
        <dbReference type="ARBA" id="ARBA00072905"/>
    </source>
</evidence>
<feature type="region of interest" description="Disordered" evidence="18">
    <location>
        <begin position="1"/>
        <end position="92"/>
    </location>
</feature>
<evidence type="ECO:0000256" key="6">
    <source>
        <dbReference type="ARBA" id="ARBA00022806"/>
    </source>
</evidence>
<evidence type="ECO:0000256" key="12">
    <source>
        <dbReference type="ARBA" id="ARBA00055288"/>
    </source>
</evidence>
<evidence type="ECO:0000256" key="8">
    <source>
        <dbReference type="ARBA" id="ARBA00023187"/>
    </source>
</evidence>
<comment type="function">
    <text evidence="12">Involved in pre-mRNA splicing and its phosphorylated form (by SRPK2) is required for spliceosomal B complex formation. Independently of its spliceosome formation function, required for the suppression of incorrect R-loops formed during transcription; R-loops are composed of a DNA:RNA hybrid and the associated non-template single-stranded DNA.</text>
</comment>
<evidence type="ECO:0000256" key="4">
    <source>
        <dbReference type="ARBA" id="ARBA00022741"/>
    </source>
</evidence>
<evidence type="ECO:0000256" key="1">
    <source>
        <dbReference type="ARBA" id="ARBA00004123"/>
    </source>
</evidence>
<dbReference type="EC" id="3.6.4.13" evidence="2"/>
<dbReference type="GO" id="GO:0005524">
    <property type="term" value="F:ATP binding"/>
    <property type="evidence" value="ECO:0007669"/>
    <property type="project" value="UniProtKB-KW"/>
</dbReference>
<feature type="short sequence motif" description="Q motif" evidence="16">
    <location>
        <begin position="341"/>
        <end position="369"/>
    </location>
</feature>
<keyword evidence="4 17" id="KW-0547">Nucleotide-binding</keyword>
<dbReference type="Pfam" id="PF00271">
    <property type="entry name" value="Helicase_C"/>
    <property type="match status" value="1"/>
</dbReference>
<dbReference type="PROSITE" id="PS00039">
    <property type="entry name" value="DEAD_ATP_HELICASE"/>
    <property type="match status" value="1"/>
</dbReference>
<keyword evidence="9" id="KW-0539">Nucleus</keyword>
<dbReference type="GO" id="GO:0000398">
    <property type="term" value="P:mRNA splicing, via spliceosome"/>
    <property type="evidence" value="ECO:0007669"/>
    <property type="project" value="UniProtKB-ARBA"/>
</dbReference>
<feature type="domain" description="Helicase ATP-binding" evidence="19">
    <location>
        <begin position="372"/>
        <end position="576"/>
    </location>
</feature>
<keyword evidence="6 17" id="KW-0347">Helicase</keyword>
<dbReference type="SUPFAM" id="SSF52540">
    <property type="entry name" value="P-loop containing nucleoside triphosphate hydrolases"/>
    <property type="match status" value="1"/>
</dbReference>
<dbReference type="SMART" id="SM00487">
    <property type="entry name" value="DEXDc"/>
    <property type="match status" value="1"/>
</dbReference>
<accession>A0A6F9DA06</accession>
<feature type="domain" description="DEAD-box RNA helicase Q" evidence="21">
    <location>
        <begin position="341"/>
        <end position="369"/>
    </location>
</feature>
<evidence type="ECO:0000313" key="22">
    <source>
        <dbReference type="EMBL" id="CAB3236978.1"/>
    </source>
</evidence>
<evidence type="ECO:0000256" key="16">
    <source>
        <dbReference type="PROSITE-ProRule" id="PRU00552"/>
    </source>
</evidence>
<organism evidence="22">
    <name type="scientific">Phallusia mammillata</name>
    <dbReference type="NCBI Taxonomy" id="59560"/>
    <lineage>
        <taxon>Eukaryota</taxon>
        <taxon>Metazoa</taxon>
        <taxon>Chordata</taxon>
        <taxon>Tunicata</taxon>
        <taxon>Ascidiacea</taxon>
        <taxon>Phlebobranchia</taxon>
        <taxon>Ascidiidae</taxon>
        <taxon>Phallusia</taxon>
    </lineage>
</organism>
<evidence type="ECO:0000256" key="7">
    <source>
        <dbReference type="ARBA" id="ARBA00022840"/>
    </source>
</evidence>
<evidence type="ECO:0000256" key="17">
    <source>
        <dbReference type="RuleBase" id="RU000492"/>
    </source>
</evidence>
<reference evidence="22" key="1">
    <citation type="submission" date="2020-04" db="EMBL/GenBank/DDBJ databases">
        <authorList>
            <person name="Neveu A P."/>
        </authorList>
    </citation>
    <scope>NUCLEOTIDE SEQUENCE</scope>
    <source>
        <tissue evidence="22">Whole embryo</tissue>
    </source>
</reference>
<dbReference type="GO" id="GO:0016787">
    <property type="term" value="F:hydrolase activity"/>
    <property type="evidence" value="ECO:0007669"/>
    <property type="project" value="UniProtKB-KW"/>
</dbReference>
<comment type="subunit">
    <text evidence="13">The phosphorylated form (by SRPK2) is a component of the U4/U6-U5 tri-snRNP complex composed of the U4, U6 and U5 snRNAs and at least PRPF3, PRPF4, PRPF6, PRPF8, PRPF31, SNRNP200, TXNL4A, WDR57, SNRNP40, DDX23, CD2BP2, PPIH, SNU13, EFTUD2, SART1 and USP39. Identified in the spliceosome C complex. Interacts with ERBB4. Interacts with ERCC6.</text>
</comment>
<name>A0A6F9DA06_9ASCI</name>
<dbReference type="InterPro" id="IPR027417">
    <property type="entry name" value="P-loop_NTPase"/>
</dbReference>
<gene>
    <name evidence="22" type="primary">Ddx23</name>
</gene>
<feature type="region of interest" description="Disordered" evidence="18">
    <location>
        <begin position="276"/>
        <end position="296"/>
    </location>
</feature>
<dbReference type="AlphaFoldDB" id="A0A6F9DA06"/>
<comment type="catalytic activity">
    <reaction evidence="11">
        <text>ATP + H2O = ADP + phosphate + H(+)</text>
        <dbReference type="Rhea" id="RHEA:13065"/>
        <dbReference type="ChEBI" id="CHEBI:15377"/>
        <dbReference type="ChEBI" id="CHEBI:15378"/>
        <dbReference type="ChEBI" id="CHEBI:30616"/>
        <dbReference type="ChEBI" id="CHEBI:43474"/>
        <dbReference type="ChEBI" id="CHEBI:456216"/>
        <dbReference type="EC" id="3.6.4.13"/>
    </reaction>
</comment>
<keyword evidence="8" id="KW-0508">mRNA splicing</keyword>
<dbReference type="FunFam" id="3.40.50.300:FF:000520">
    <property type="entry name" value="probable ATP-dependent RNA helicase DDX23"/>
    <property type="match status" value="1"/>
</dbReference>
<dbReference type="FunFam" id="3.40.50.300:FF:000322">
    <property type="entry name" value="probable ATP-dependent RNA helicase DDX23"/>
    <property type="match status" value="1"/>
</dbReference>
<sequence length="769" mass="89113">MGRSRSRSRERDRDRKRSRSRERKREKRRSRSRERKRSRSKEKKSKDKRRSRSRERKRVKRSPAHKSTAETVVKQEPEEEEVVPKKKTQPLSLEEMLFKKKAEEAEAAKPKFLTKEERAAAALARRQEQVAKQKQEIDELRKKQREIFDEGKKQLEDPRERDRREREVRRKQRATGDRDAATENGRRPDKDSEKELNAIKDRYLGIVKKKKRVRRLNDRKFVFDWDAGDDTSVDFNPIYKEKHQVHLYGRGFIAGIDIKSQKKHQSEFYNELVETRRSNKEKEQEKKRQKNVQKKEKKRLWDDRHWSKKDVSEMQERDWRIFREDYNISTKGGNIPEPFRNWRECSDLPKELLDVIDRVGYKEPTPIQRQAIPIGFFNRDIIGVAETGSGKTAAFLIPLLTWIMSLPKIERLEDADKGPYAIILAPTRELAQQIEEETIKFGKELGIRTVAVIGGLSREDQGFKLRMGCEIVIATPGRLLDVLENRYIVLSQCTYVVLDEADRMIDMGFEPDVQKILEHMPVTNQKPDADSMEDKNILKSNFLSKHKYRQTVMFTATMPAAVERLARSYLRRPAVVYIGSVGKPIERVKQIVYLVKENEKRKKLLGILESGITPPIIVFVNQKKGCDVLAKSLEKMGHNATTLHGGKGQELRELALSGLKSGSKDILVATDVAGRGIDIQDVSMVINFDMAKTIEDYTHRVGRTGRAGKTGTSVTFLTQSDSSVFYDLKQALMESPVSSCPPELDRHPDAQHKPGTILTKKRREETIFA</sequence>
<dbReference type="InterPro" id="IPR014014">
    <property type="entry name" value="RNA_helicase_DEAD_Q_motif"/>
</dbReference>
<dbReference type="PANTHER" id="PTHR47958">
    <property type="entry name" value="ATP-DEPENDENT RNA HELICASE DBP3"/>
    <property type="match status" value="1"/>
</dbReference>
<dbReference type="Pfam" id="PF25430">
    <property type="entry name" value="DDX23"/>
    <property type="match status" value="1"/>
</dbReference>
<dbReference type="InterPro" id="IPR011545">
    <property type="entry name" value="DEAD/DEAH_box_helicase_dom"/>
</dbReference>
<evidence type="ECO:0000256" key="11">
    <source>
        <dbReference type="ARBA" id="ARBA00047984"/>
    </source>
</evidence>
<dbReference type="GO" id="GO:0003676">
    <property type="term" value="F:nucleic acid binding"/>
    <property type="evidence" value="ECO:0007669"/>
    <property type="project" value="InterPro"/>
</dbReference>
<dbReference type="GO" id="GO:0005634">
    <property type="term" value="C:nucleus"/>
    <property type="evidence" value="ECO:0007669"/>
    <property type="project" value="UniProtKB-SubCell"/>
</dbReference>
<evidence type="ECO:0000259" key="19">
    <source>
        <dbReference type="PROSITE" id="PS51192"/>
    </source>
</evidence>